<feature type="compositionally biased region" description="Basic and acidic residues" evidence="1">
    <location>
        <begin position="39"/>
        <end position="68"/>
    </location>
</feature>
<feature type="compositionally biased region" description="Basic and acidic residues" evidence="1">
    <location>
        <begin position="159"/>
        <end position="169"/>
    </location>
</feature>
<feature type="compositionally biased region" description="Basic and acidic residues" evidence="1">
    <location>
        <begin position="283"/>
        <end position="300"/>
    </location>
</feature>
<feature type="compositionally biased region" description="Basic and acidic residues" evidence="1">
    <location>
        <begin position="93"/>
        <end position="102"/>
    </location>
</feature>
<proteinExistence type="predicted"/>
<protein>
    <submittedName>
        <fullName evidence="2">Uncharacterized protein</fullName>
    </submittedName>
</protein>
<reference evidence="2" key="1">
    <citation type="submission" date="2020-08" db="EMBL/GenBank/DDBJ databases">
        <title>Multicomponent nature underlies the extraordinary mechanical properties of spider dragline silk.</title>
        <authorList>
            <person name="Kono N."/>
            <person name="Nakamura H."/>
            <person name="Mori M."/>
            <person name="Yoshida Y."/>
            <person name="Ohtoshi R."/>
            <person name="Malay A.D."/>
            <person name="Moran D.A.P."/>
            <person name="Tomita M."/>
            <person name="Numata K."/>
            <person name="Arakawa K."/>
        </authorList>
    </citation>
    <scope>NUCLEOTIDE SEQUENCE</scope>
</reference>
<feature type="compositionally biased region" description="Basic and acidic residues" evidence="1">
    <location>
        <begin position="323"/>
        <end position="339"/>
    </location>
</feature>
<feature type="compositionally biased region" description="Low complexity" evidence="1">
    <location>
        <begin position="172"/>
        <end position="182"/>
    </location>
</feature>
<evidence type="ECO:0000313" key="3">
    <source>
        <dbReference type="Proteomes" id="UP000887013"/>
    </source>
</evidence>
<feature type="compositionally biased region" description="Basic and acidic residues" evidence="1">
    <location>
        <begin position="363"/>
        <end position="377"/>
    </location>
</feature>
<dbReference type="AlphaFoldDB" id="A0A8X6N7T4"/>
<feature type="compositionally biased region" description="Basic residues" evidence="1">
    <location>
        <begin position="223"/>
        <end position="232"/>
    </location>
</feature>
<evidence type="ECO:0000256" key="1">
    <source>
        <dbReference type="SAM" id="MobiDB-lite"/>
    </source>
</evidence>
<gene>
    <name evidence="2" type="ORF">NPIL_696711</name>
</gene>
<name>A0A8X6N7T4_NEPPI</name>
<feature type="compositionally biased region" description="Low complexity" evidence="1">
    <location>
        <begin position="237"/>
        <end position="246"/>
    </location>
</feature>
<dbReference type="Proteomes" id="UP000887013">
    <property type="component" value="Unassembled WGS sequence"/>
</dbReference>
<evidence type="ECO:0000313" key="2">
    <source>
        <dbReference type="EMBL" id="GFS99705.1"/>
    </source>
</evidence>
<sequence>MMTRSCDCPTKQLRRWEAVTAPQYSDGVGSDSFTSCTMVKDKPPPDKKDDDEKESDARDPEVLVVDRDETIDDLEEPSQVDSDTDGTRRRRGRDRERRMRDSSDDESSSFDSTTDDEKFKPRFRGCGSKELGEGSPHSLSSVDKSKKRDVSSGEQTPEVQEKLDLDVKHSCRPSSSSESGDSSVKKSKSLDIGKVIPEREGKSKDLDSSEKKEGYKYTNPDCRKKRGRSKERRLRDSSQSSSSSWSSDEESPYAKARDPNRKIEVKIELEKGIPVRGWQATSKKSEVKSKTSSDRLERQSRSKKRSRGSSSSSSGSESPSKLCESKLFKNVDQKAELKKEYKKKYVKSSIDQPHASTSRRLSRSPEPKYKSRGREKGSSTSSDSNSDSGYAI</sequence>
<comment type="caution">
    <text evidence="2">The sequence shown here is derived from an EMBL/GenBank/DDBJ whole genome shotgun (WGS) entry which is preliminary data.</text>
</comment>
<feature type="compositionally biased region" description="Acidic residues" evidence="1">
    <location>
        <begin position="69"/>
        <end position="84"/>
    </location>
</feature>
<feature type="compositionally biased region" description="Basic and acidic residues" evidence="1">
    <location>
        <begin position="255"/>
        <end position="273"/>
    </location>
</feature>
<feature type="compositionally biased region" description="Basic and acidic residues" evidence="1">
    <location>
        <begin position="188"/>
        <end position="215"/>
    </location>
</feature>
<feature type="region of interest" description="Disordered" evidence="1">
    <location>
        <begin position="18"/>
        <end position="392"/>
    </location>
</feature>
<keyword evidence="3" id="KW-1185">Reference proteome</keyword>
<feature type="compositionally biased region" description="Low complexity" evidence="1">
    <location>
        <begin position="378"/>
        <end position="392"/>
    </location>
</feature>
<accession>A0A8X6N7T4</accession>
<feature type="compositionally biased region" description="Polar residues" evidence="1">
    <location>
        <begin position="349"/>
        <end position="359"/>
    </location>
</feature>
<dbReference type="EMBL" id="BMAW01101509">
    <property type="protein sequence ID" value="GFS99705.1"/>
    <property type="molecule type" value="Genomic_DNA"/>
</dbReference>
<feature type="compositionally biased region" description="Low complexity" evidence="1">
    <location>
        <begin position="308"/>
        <end position="321"/>
    </location>
</feature>
<organism evidence="2 3">
    <name type="scientific">Nephila pilipes</name>
    <name type="common">Giant wood spider</name>
    <name type="synonym">Nephila maculata</name>
    <dbReference type="NCBI Taxonomy" id="299642"/>
    <lineage>
        <taxon>Eukaryota</taxon>
        <taxon>Metazoa</taxon>
        <taxon>Ecdysozoa</taxon>
        <taxon>Arthropoda</taxon>
        <taxon>Chelicerata</taxon>
        <taxon>Arachnida</taxon>
        <taxon>Araneae</taxon>
        <taxon>Araneomorphae</taxon>
        <taxon>Entelegynae</taxon>
        <taxon>Araneoidea</taxon>
        <taxon>Nephilidae</taxon>
        <taxon>Nephila</taxon>
    </lineage>
</organism>